<dbReference type="SUPFAM" id="SSF48264">
    <property type="entry name" value="Cytochrome P450"/>
    <property type="match status" value="1"/>
</dbReference>
<evidence type="ECO:0000256" key="4">
    <source>
        <dbReference type="ARBA" id="ARBA00023004"/>
    </source>
</evidence>
<dbReference type="GO" id="GO:0020037">
    <property type="term" value="F:heme binding"/>
    <property type="evidence" value="ECO:0007669"/>
    <property type="project" value="InterPro"/>
</dbReference>
<accession>A0A161YCN0</accession>
<dbReference type="GO" id="GO:0016705">
    <property type="term" value="F:oxidoreductase activity, acting on paired donors, with incorporation or reduction of molecular oxygen"/>
    <property type="evidence" value="ECO:0007669"/>
    <property type="project" value="InterPro"/>
</dbReference>
<dbReference type="AlphaFoldDB" id="A0A161YCN0"/>
<dbReference type="PRINTS" id="PR00463">
    <property type="entry name" value="EP450I"/>
</dbReference>
<dbReference type="STRING" id="1573173.A0A161YCN0"/>
<dbReference type="Pfam" id="PF00067">
    <property type="entry name" value="p450"/>
    <property type="match status" value="1"/>
</dbReference>
<dbReference type="InterPro" id="IPR001128">
    <property type="entry name" value="Cyt_P450"/>
</dbReference>
<sequence>MESFALLFFYLGILVVPGFLFYSFRRFLVWTSQTVDDNKISKKRSKFPGPKQYPIVGRVHDLPRFAMWLKLKEWADEFGPIYQTSMLGQKFVIISDEEMAQELLIKNGNNFAGRPQIRALIDHKLGPTYSALMDRHDTWKYQRKWVHAAMAAAHQHHFYGHIENEVKRWLVALLLDPDKFHSNTREMTGRIISRLAWDDSTQGRAYGDSAIETLTRMSVSGPIVNTMTPLWHLADLVRYNPWREFEVNRVKNQRAWWLQSFRLAKARFRKGDLPADTWTYRYFAQLEAGGNKTLQQDEREEDFAACMLGFQCLVGVVTISGPLQFFLMCMALHPEWLKKCQDEIDRVCGDRMPSREDFAELPTVRACLKETLRWRSGVPLGVPHQCEKDSEFQGVMIKKGTIILACEWNINRIPERYPDPEHYRPDRYLDPSFPTYQEPLTRYPNFREGVGMHTFGWGRRTCLGQTLVDDEMLIAGASVCWAFDMGLKKCPATGEDVTFDTQATNSNVILEPLPFPMQFKIRSPEKAQRVLEAYNNVRETLRV</sequence>
<comment type="similarity">
    <text evidence="1 6">Belongs to the cytochrome P450 family.</text>
</comment>
<name>A0A161YCN0_COLIC</name>
<comment type="caution">
    <text evidence="7">The sequence shown here is derived from an EMBL/GenBank/DDBJ whole genome shotgun (WGS) entry which is preliminary data.</text>
</comment>
<keyword evidence="8" id="KW-1185">Reference proteome</keyword>
<evidence type="ECO:0000256" key="6">
    <source>
        <dbReference type="RuleBase" id="RU000461"/>
    </source>
</evidence>
<comment type="cofactor">
    <cofactor evidence="5">
        <name>heme</name>
        <dbReference type="ChEBI" id="CHEBI:30413"/>
    </cofactor>
</comment>
<evidence type="ECO:0000313" key="8">
    <source>
        <dbReference type="Proteomes" id="UP000076584"/>
    </source>
</evidence>
<protein>
    <submittedName>
        <fullName evidence="7">Cytochrome p450</fullName>
    </submittedName>
</protein>
<dbReference type="PROSITE" id="PS00086">
    <property type="entry name" value="CYTOCHROME_P450"/>
    <property type="match status" value="1"/>
</dbReference>
<proteinExistence type="inferred from homology"/>
<dbReference type="InterPro" id="IPR036396">
    <property type="entry name" value="Cyt_P450_sf"/>
</dbReference>
<dbReference type="EMBL" id="LFIW01000219">
    <property type="protein sequence ID" value="KZL87592.1"/>
    <property type="molecule type" value="Genomic_DNA"/>
</dbReference>
<evidence type="ECO:0000313" key="7">
    <source>
        <dbReference type="EMBL" id="KZL87592.1"/>
    </source>
</evidence>
<dbReference type="Gene3D" id="1.10.630.10">
    <property type="entry name" value="Cytochrome P450"/>
    <property type="match status" value="1"/>
</dbReference>
<dbReference type="GO" id="GO:0005506">
    <property type="term" value="F:iron ion binding"/>
    <property type="evidence" value="ECO:0007669"/>
    <property type="project" value="InterPro"/>
</dbReference>
<dbReference type="PANTHER" id="PTHR46300:SF6">
    <property type="entry name" value="CYTOCHROME P450 2C30"/>
    <property type="match status" value="1"/>
</dbReference>
<dbReference type="PANTHER" id="PTHR46300">
    <property type="entry name" value="P450, PUTATIVE (EUROFUNG)-RELATED-RELATED"/>
    <property type="match status" value="1"/>
</dbReference>
<gene>
    <name evidence="7" type="ORF">CI238_01444</name>
</gene>
<evidence type="ECO:0000256" key="2">
    <source>
        <dbReference type="ARBA" id="ARBA00022723"/>
    </source>
</evidence>
<reference evidence="7 8" key="1">
    <citation type="submission" date="2015-06" db="EMBL/GenBank/DDBJ databases">
        <title>Survival trade-offs in plant roots during colonization by closely related pathogenic and mutualistic fungi.</title>
        <authorList>
            <person name="Hacquard S."/>
            <person name="Kracher B."/>
            <person name="Hiruma K."/>
            <person name="Weinman A."/>
            <person name="Muench P."/>
            <person name="Garrido Oter R."/>
            <person name="Ver Loren van Themaat E."/>
            <person name="Dallerey J.-F."/>
            <person name="Damm U."/>
            <person name="Henrissat B."/>
            <person name="Lespinet O."/>
            <person name="Thon M."/>
            <person name="Kemen E."/>
            <person name="McHardy A.C."/>
            <person name="Schulze-Lefert P."/>
            <person name="O'Connell R.J."/>
        </authorList>
    </citation>
    <scope>NUCLEOTIDE SEQUENCE [LARGE SCALE GENOMIC DNA]</scope>
    <source>
        <strain evidence="7 8">MAFF 238704</strain>
    </source>
</reference>
<keyword evidence="2 5" id="KW-0479">Metal-binding</keyword>
<keyword evidence="6" id="KW-0503">Monooxygenase</keyword>
<evidence type="ECO:0000256" key="1">
    <source>
        <dbReference type="ARBA" id="ARBA00010617"/>
    </source>
</evidence>
<feature type="binding site" description="axial binding residue" evidence="5">
    <location>
        <position position="462"/>
    </location>
    <ligand>
        <name>heme</name>
        <dbReference type="ChEBI" id="CHEBI:30413"/>
    </ligand>
    <ligandPart>
        <name>Fe</name>
        <dbReference type="ChEBI" id="CHEBI:18248"/>
    </ligandPart>
</feature>
<dbReference type="InterPro" id="IPR050364">
    <property type="entry name" value="Cytochrome_P450_fung"/>
</dbReference>
<keyword evidence="3 6" id="KW-0560">Oxidoreductase</keyword>
<dbReference type="Proteomes" id="UP000076584">
    <property type="component" value="Unassembled WGS sequence"/>
</dbReference>
<evidence type="ECO:0000256" key="3">
    <source>
        <dbReference type="ARBA" id="ARBA00023002"/>
    </source>
</evidence>
<dbReference type="GO" id="GO:0004497">
    <property type="term" value="F:monooxygenase activity"/>
    <property type="evidence" value="ECO:0007669"/>
    <property type="project" value="UniProtKB-KW"/>
</dbReference>
<evidence type="ECO:0000256" key="5">
    <source>
        <dbReference type="PIRSR" id="PIRSR602401-1"/>
    </source>
</evidence>
<organism evidence="7 8">
    <name type="scientific">Colletotrichum incanum</name>
    <name type="common">Soybean anthracnose fungus</name>
    <dbReference type="NCBI Taxonomy" id="1573173"/>
    <lineage>
        <taxon>Eukaryota</taxon>
        <taxon>Fungi</taxon>
        <taxon>Dikarya</taxon>
        <taxon>Ascomycota</taxon>
        <taxon>Pezizomycotina</taxon>
        <taxon>Sordariomycetes</taxon>
        <taxon>Hypocreomycetidae</taxon>
        <taxon>Glomerellales</taxon>
        <taxon>Glomerellaceae</taxon>
        <taxon>Colletotrichum</taxon>
        <taxon>Colletotrichum spaethianum species complex</taxon>
    </lineage>
</organism>
<keyword evidence="4 5" id="KW-0408">Iron</keyword>
<dbReference type="InterPro" id="IPR002401">
    <property type="entry name" value="Cyt_P450_E_grp-I"/>
</dbReference>
<dbReference type="OrthoDB" id="1103324at2759"/>
<dbReference type="InterPro" id="IPR017972">
    <property type="entry name" value="Cyt_P450_CS"/>
</dbReference>
<keyword evidence="5 6" id="KW-0349">Heme</keyword>